<dbReference type="RefSeq" id="WP_154918711.1">
    <property type="nucleotide sequence ID" value="NZ_VUOE01000002.1"/>
</dbReference>
<keyword evidence="1" id="KW-1133">Transmembrane helix</keyword>
<organism evidence="2 3">
    <name type="scientific">Maribacter flavus</name>
    <dbReference type="NCBI Taxonomy" id="1658664"/>
    <lineage>
        <taxon>Bacteria</taxon>
        <taxon>Pseudomonadati</taxon>
        <taxon>Bacteroidota</taxon>
        <taxon>Flavobacteriia</taxon>
        <taxon>Flavobacteriales</taxon>
        <taxon>Flavobacteriaceae</taxon>
        <taxon>Maribacter</taxon>
    </lineage>
</organism>
<keyword evidence="1" id="KW-0812">Transmembrane</keyword>
<name>A0A5B2TPU6_9FLAO</name>
<dbReference type="AlphaFoldDB" id="A0A5B2TPU6"/>
<accession>A0A5B2TPU6</accession>
<evidence type="ECO:0000313" key="2">
    <source>
        <dbReference type="EMBL" id="KAA2216571.1"/>
    </source>
</evidence>
<feature type="transmembrane region" description="Helical" evidence="1">
    <location>
        <begin position="12"/>
        <end position="32"/>
    </location>
</feature>
<keyword evidence="1" id="KW-0472">Membrane</keyword>
<dbReference type="Proteomes" id="UP000323188">
    <property type="component" value="Unassembled WGS sequence"/>
</dbReference>
<evidence type="ECO:0000313" key="3">
    <source>
        <dbReference type="Proteomes" id="UP000323188"/>
    </source>
</evidence>
<reference evidence="2 3" key="1">
    <citation type="submission" date="2019-09" db="EMBL/GenBank/DDBJ databases">
        <authorList>
            <person name="Khan S.A."/>
            <person name="Jeon C.O."/>
            <person name="Chun B.H."/>
            <person name="Jeong S.E."/>
        </authorList>
    </citation>
    <scope>NUCLEOTIDE SEQUENCE [LARGE SCALE GENOMIC DNA]</scope>
    <source>
        <strain evidence="2 3">KCTC 42508</strain>
    </source>
</reference>
<comment type="caution">
    <text evidence="2">The sequence shown here is derived from an EMBL/GenBank/DDBJ whole genome shotgun (WGS) entry which is preliminary data.</text>
</comment>
<evidence type="ECO:0000256" key="1">
    <source>
        <dbReference type="SAM" id="Phobius"/>
    </source>
</evidence>
<proteinExistence type="predicted"/>
<gene>
    <name evidence="2" type="ORF">F0361_11240</name>
</gene>
<protein>
    <submittedName>
        <fullName evidence="2">Uncharacterized protein</fullName>
    </submittedName>
</protein>
<sequence length="430" mass="47803">MIFYKKIKAGALQFVLFVGAVVALLLLSFLLLSHTQQHFQNTSKIWVEVLQSVDYGMQASLSKPTQPNEEIEIEKPGDLPIDIRVKKSFWGLLEQIAVTASHGNTTFTKIGLIGGKYLEELPALYVNDHQRPVVLAGNAKITGTAYLPQQGVKMGNIGGNSYHLPRLIYGNSLKSDSNLPKLDTEFLQQMQRWTQNNFKPEGTLLQSLPKEGLKNSFQEETKIYKGRKVIVENISLMGNIVIVADEVIKIHSTARLHDLILLAPKIEIGDGVVGNFQAIATESIEVGQKCNLFYPSVLAVNSTNNKMHLSSNTGADVMNRPPKVFIGKNSEIRGFIMALEENEERQYSPQIKVETNALIQGEIYATKNLELKGTVQGMVTTDGFIALENGSIYQNHLYNGVINSTQLSAAYVGIPLVDRVQNKKLMQWLY</sequence>
<dbReference type="EMBL" id="VUOE01000002">
    <property type="protein sequence ID" value="KAA2216571.1"/>
    <property type="molecule type" value="Genomic_DNA"/>
</dbReference>